<evidence type="ECO:0000256" key="1">
    <source>
        <dbReference type="SAM" id="MobiDB-lite"/>
    </source>
</evidence>
<dbReference type="Gene3D" id="2.60.40.10">
    <property type="entry name" value="Immunoglobulins"/>
    <property type="match status" value="2"/>
</dbReference>
<dbReference type="InterPro" id="IPR003599">
    <property type="entry name" value="Ig_sub"/>
</dbReference>
<evidence type="ECO:0000313" key="3">
    <source>
        <dbReference type="EMBL" id="MPC77542.1"/>
    </source>
</evidence>
<gene>
    <name evidence="3" type="ORF">E2C01_071999</name>
</gene>
<organism evidence="3 4">
    <name type="scientific">Portunus trituberculatus</name>
    <name type="common">Swimming crab</name>
    <name type="synonym">Neptunus trituberculatus</name>
    <dbReference type="NCBI Taxonomy" id="210409"/>
    <lineage>
        <taxon>Eukaryota</taxon>
        <taxon>Metazoa</taxon>
        <taxon>Ecdysozoa</taxon>
        <taxon>Arthropoda</taxon>
        <taxon>Crustacea</taxon>
        <taxon>Multicrustacea</taxon>
        <taxon>Malacostraca</taxon>
        <taxon>Eumalacostraca</taxon>
        <taxon>Eucarida</taxon>
        <taxon>Decapoda</taxon>
        <taxon>Pleocyemata</taxon>
        <taxon>Brachyura</taxon>
        <taxon>Eubrachyura</taxon>
        <taxon>Portunoidea</taxon>
        <taxon>Portunidae</taxon>
        <taxon>Portuninae</taxon>
        <taxon>Portunus</taxon>
    </lineage>
</organism>
<comment type="caution">
    <text evidence="3">The sequence shown here is derived from an EMBL/GenBank/DDBJ whole genome shotgun (WGS) entry which is preliminary data.</text>
</comment>
<dbReference type="Proteomes" id="UP000324222">
    <property type="component" value="Unassembled WGS sequence"/>
</dbReference>
<feature type="domain" description="Ig-like" evidence="2">
    <location>
        <begin position="15"/>
        <end position="112"/>
    </location>
</feature>
<reference evidence="3 4" key="1">
    <citation type="submission" date="2019-05" db="EMBL/GenBank/DDBJ databases">
        <title>Another draft genome of Portunus trituberculatus and its Hox gene families provides insights of decapod evolution.</title>
        <authorList>
            <person name="Jeong J.-H."/>
            <person name="Song I."/>
            <person name="Kim S."/>
            <person name="Choi T."/>
            <person name="Kim D."/>
            <person name="Ryu S."/>
            <person name="Kim W."/>
        </authorList>
    </citation>
    <scope>NUCLEOTIDE SEQUENCE [LARGE SCALE GENOMIC DNA]</scope>
    <source>
        <tissue evidence="3">Muscle</tissue>
    </source>
</reference>
<dbReference type="InterPro" id="IPR003598">
    <property type="entry name" value="Ig_sub2"/>
</dbReference>
<dbReference type="PANTHER" id="PTHR23278:SF19">
    <property type="entry name" value="OBSCURIN"/>
    <property type="match status" value="1"/>
</dbReference>
<dbReference type="OrthoDB" id="6372320at2759"/>
<evidence type="ECO:0000313" key="4">
    <source>
        <dbReference type="Proteomes" id="UP000324222"/>
    </source>
</evidence>
<feature type="region of interest" description="Disordered" evidence="1">
    <location>
        <begin position="1"/>
        <end position="36"/>
    </location>
</feature>
<dbReference type="SUPFAM" id="SSF48726">
    <property type="entry name" value="Immunoglobulin"/>
    <property type="match status" value="1"/>
</dbReference>
<dbReference type="CDD" id="cd00096">
    <property type="entry name" value="Ig"/>
    <property type="match status" value="1"/>
</dbReference>
<dbReference type="InterPro" id="IPR007110">
    <property type="entry name" value="Ig-like_dom"/>
</dbReference>
<dbReference type="AlphaFoldDB" id="A0A5B7I1F4"/>
<dbReference type="InterPro" id="IPR013783">
    <property type="entry name" value="Ig-like_fold"/>
</dbReference>
<proteinExistence type="predicted"/>
<dbReference type="InterPro" id="IPR036116">
    <property type="entry name" value="FN3_sf"/>
</dbReference>
<dbReference type="Pfam" id="PF13927">
    <property type="entry name" value="Ig_3"/>
    <property type="match status" value="1"/>
</dbReference>
<accession>A0A5B7I1F4</accession>
<dbReference type="InterPro" id="IPR003961">
    <property type="entry name" value="FN3_dom"/>
</dbReference>
<evidence type="ECO:0000259" key="2">
    <source>
        <dbReference type="PROSITE" id="PS50835"/>
    </source>
</evidence>
<protein>
    <recommendedName>
        <fullName evidence="2">Ig-like domain-containing protein</fullName>
    </recommendedName>
</protein>
<sequence>MTQIPRYHNSLPAGPDAPVCAGTGRERTQGAPRGSTASIKCTVEAEPAENIRWSWIRKRTDGTEEEVPDEDVRVDGLSSSVLVTPHTPEDYGRFLCVASNDVGEQREACVVTLVPAGPPDAPTNCSVSPADPSTVHAHPTSAALTITCLEGFDGGLPQHFTLETWQDNELIDNMTSMFPEWVVSGLRAGVGVTLRVAAHNSRGRSDALRFEVHTASAQHHAAPGTVKGGDGEKREERETGMCGCVCARFSLLFNPL</sequence>
<name>A0A5B7I1F4_PORTR</name>
<dbReference type="EMBL" id="VSRR010046093">
    <property type="protein sequence ID" value="MPC77542.1"/>
    <property type="molecule type" value="Genomic_DNA"/>
</dbReference>
<keyword evidence="4" id="KW-1185">Reference proteome</keyword>
<dbReference type="PROSITE" id="PS50835">
    <property type="entry name" value="IG_LIKE"/>
    <property type="match status" value="1"/>
</dbReference>
<dbReference type="SMART" id="SM00409">
    <property type="entry name" value="IG"/>
    <property type="match status" value="1"/>
</dbReference>
<dbReference type="CDD" id="cd00063">
    <property type="entry name" value="FN3"/>
    <property type="match status" value="1"/>
</dbReference>
<dbReference type="InterPro" id="IPR036179">
    <property type="entry name" value="Ig-like_dom_sf"/>
</dbReference>
<dbReference type="SUPFAM" id="SSF49265">
    <property type="entry name" value="Fibronectin type III"/>
    <property type="match status" value="1"/>
</dbReference>
<dbReference type="PANTHER" id="PTHR23278">
    <property type="entry name" value="SIDESTEP PROTEIN"/>
    <property type="match status" value="1"/>
</dbReference>
<dbReference type="SMART" id="SM00408">
    <property type="entry name" value="IGc2"/>
    <property type="match status" value="1"/>
</dbReference>